<accession>A0AAE3FNL8</accession>
<comment type="caution">
    <text evidence="1">The sequence shown here is derived from an EMBL/GenBank/DDBJ whole genome shotgun (WGS) entry which is preliminary data.</text>
</comment>
<organism evidence="1">
    <name type="scientific">Candidatus Aramenus sulfurataquae</name>
    <dbReference type="NCBI Taxonomy" id="1326980"/>
    <lineage>
        <taxon>Archaea</taxon>
        <taxon>Thermoproteota</taxon>
        <taxon>Thermoprotei</taxon>
        <taxon>Sulfolobales</taxon>
        <taxon>Sulfolobaceae</taxon>
        <taxon>Candidatus Aramenus</taxon>
    </lineage>
</organism>
<reference evidence="1" key="1">
    <citation type="submission" date="2022-05" db="EMBL/GenBank/DDBJ databases">
        <title>Metagenome Sequencing of an Archaeal-Dominated Microbial Community from a Hot Spring at the Los Azufres Geothermal Field, Mexico.</title>
        <authorList>
            <person name="Marin-Paredes R."/>
            <person name="Martinez-Romero E."/>
            <person name="Servin-Garciduenas L.E."/>
        </authorList>
    </citation>
    <scope>NUCLEOTIDE SEQUENCE</scope>
    <source>
        <strain evidence="1">AZ1-454</strain>
    </source>
</reference>
<dbReference type="AlphaFoldDB" id="A0AAE3FNL8"/>
<name>A0AAE3FNL8_9CREN</name>
<proteinExistence type="predicted"/>
<sequence length="102" mass="10898">MRPFLYDFKRSFLRLSTLLLLVLFTLAGVGLTALVSSSLSSITPDKYSYVGYADVNGTNLQIVGLGIGPSGNPQQGLNVTVGVIIGNEIKYFSTITNSSGMF</sequence>
<protein>
    <submittedName>
        <fullName evidence="1">Uncharacterized protein</fullName>
    </submittedName>
</protein>
<feature type="non-terminal residue" evidence="1">
    <location>
        <position position="102"/>
    </location>
</feature>
<dbReference type="EMBL" id="JZWS02000100">
    <property type="protein sequence ID" value="MCL7344981.1"/>
    <property type="molecule type" value="Genomic_DNA"/>
</dbReference>
<evidence type="ECO:0000313" key="1">
    <source>
        <dbReference type="EMBL" id="MCL7344981.1"/>
    </source>
</evidence>
<gene>
    <name evidence="1" type="ORF">TQ35_010480</name>
</gene>